<evidence type="ECO:0000259" key="2">
    <source>
        <dbReference type="Pfam" id="PF01835"/>
    </source>
</evidence>
<comment type="caution">
    <text evidence="3">The sequence shown here is derived from an EMBL/GenBank/DDBJ whole genome shotgun (WGS) entry which is preliminary data.</text>
</comment>
<name>A0A5M4AYK1_9BACT</name>
<keyword evidence="3" id="KW-0675">Receptor</keyword>
<reference evidence="3 4" key="1">
    <citation type="submission" date="2019-10" db="EMBL/GenBank/DDBJ databases">
        <title>Prolixibacter strains distinguished by the presence of nitrate reductase genes were adept at nitrate-dependent anaerobic corrosion of metallic iron and carbon steel.</title>
        <authorList>
            <person name="Iino T."/>
            <person name="Shono N."/>
            <person name="Ito K."/>
            <person name="Nakamura R."/>
            <person name="Sueoka K."/>
            <person name="Harayama S."/>
            <person name="Ohkuma M."/>
        </authorList>
    </citation>
    <scope>NUCLEOTIDE SEQUENCE [LARGE SCALE GENOMIC DNA]</scope>
    <source>
        <strain evidence="3 4">JCM 13498</strain>
    </source>
</reference>
<dbReference type="Gene3D" id="2.60.40.1930">
    <property type="match status" value="1"/>
</dbReference>
<evidence type="ECO:0000256" key="1">
    <source>
        <dbReference type="SAM" id="SignalP"/>
    </source>
</evidence>
<feature type="domain" description="Macroglobulin" evidence="2">
    <location>
        <begin position="49"/>
        <end position="128"/>
    </location>
</feature>
<proteinExistence type="predicted"/>
<dbReference type="GO" id="GO:0004866">
    <property type="term" value="F:endopeptidase inhibitor activity"/>
    <property type="evidence" value="ECO:0007669"/>
    <property type="project" value="InterPro"/>
</dbReference>
<dbReference type="InterPro" id="IPR037066">
    <property type="entry name" value="Plug_dom_sf"/>
</dbReference>
<dbReference type="InterPro" id="IPR008969">
    <property type="entry name" value="CarboxyPept-like_regulatory"/>
</dbReference>
<feature type="signal peptide" evidence="1">
    <location>
        <begin position="1"/>
        <end position="21"/>
    </location>
</feature>
<dbReference type="SUPFAM" id="SSF49464">
    <property type="entry name" value="Carboxypeptidase regulatory domain-like"/>
    <property type="match status" value="1"/>
</dbReference>
<protein>
    <submittedName>
        <fullName evidence="3">TonB-dependent receptor</fullName>
    </submittedName>
</protein>
<dbReference type="EMBL" id="BLAX01000001">
    <property type="protein sequence ID" value="GET32713.1"/>
    <property type="molecule type" value="Genomic_DNA"/>
</dbReference>
<feature type="chain" id="PRO_5024387419" evidence="1">
    <location>
        <begin position="22"/>
        <end position="861"/>
    </location>
</feature>
<keyword evidence="1" id="KW-0732">Signal</keyword>
<keyword evidence="4" id="KW-1185">Reference proteome</keyword>
<evidence type="ECO:0000313" key="3">
    <source>
        <dbReference type="EMBL" id="GET32713.1"/>
    </source>
</evidence>
<dbReference type="Gene3D" id="2.60.40.1120">
    <property type="entry name" value="Carboxypeptidase-like, regulatory domain"/>
    <property type="match status" value="1"/>
</dbReference>
<dbReference type="Pfam" id="PF01835">
    <property type="entry name" value="MG2"/>
    <property type="match status" value="1"/>
</dbReference>
<dbReference type="InterPro" id="IPR002890">
    <property type="entry name" value="MG2"/>
</dbReference>
<evidence type="ECO:0000313" key="4">
    <source>
        <dbReference type="Proteomes" id="UP000391834"/>
    </source>
</evidence>
<accession>A0A5M4AYK1</accession>
<organism evidence="3 4">
    <name type="scientific">Prolixibacter bellariivorans</name>
    <dbReference type="NCBI Taxonomy" id="314319"/>
    <lineage>
        <taxon>Bacteria</taxon>
        <taxon>Pseudomonadati</taxon>
        <taxon>Bacteroidota</taxon>
        <taxon>Bacteroidia</taxon>
        <taxon>Marinilabiliales</taxon>
        <taxon>Prolixibacteraceae</taxon>
        <taxon>Prolixibacter</taxon>
    </lineage>
</organism>
<dbReference type="RefSeq" id="WP_025862587.1">
    <property type="nucleotide sequence ID" value="NZ_BLAX01000001.1"/>
</dbReference>
<dbReference type="AlphaFoldDB" id="A0A5M4AYK1"/>
<sequence>MKSIIRLILSVIFLFAGWLHAQETEKPHLVDQLTNQLKNYRLQTVNQEVYVSTDKSLYRPGEDLWFKGYVTDVQTHLPSLKSLELDVRLISDKGDEIKSDRFKLQNGITNGDFKLPETVAQGNYYLIAYTPEMTYRPVSQIFHKRIIIKRPEQQNLHYDMVFDKPFYQAGENVTAKLLVSDLRKKPEANVRIKYSVHSGDNTLASGKVKTEKNGSALVSFKAPEDQLEAPLLLDIEFNENKEDYHFSNHVPLANDKLTIHFFPEGGNLVPAADQMVAFRAFDAFGNPMNVSGNVIDHNGKLLAKAGTVAPGLGIFSLVSQNDKQLKLVVTSEPGKGQEFLLPKPDPEAVSITASQSNTDTLWVTIKRPAGSEKNTYSMLAVNRGDMVWASEFKIGAAGRIPVNLNIFRQGVTLLSVFDEAGNLRGQRLVNINKGKSVNVKAEFPESMATEQDGKIHILLTDEKGRPVKGEIAVSVTDMQANIPEACGISSLNCGTSLPIPLPDPESETNAARFKFYLMANHLQNFNWNEVRSFKDSASETPAELNIGISGMVFDRKDQPVANAKVNVVNTSMQVFTTTSDANGHFTIDSPLLSNPSDLTVNATDDSGKKDLTVKLDKSFAEKVVDYIRSKPEDDPWKTEMNLLQTAYFETNPDLFASVPDKKMDAFNNKRKDDFWRAYLDQSTNLLDIINMIKPFDLMGERIVFKGSHNSLLNQGGALIVIDGQQLGTSASTLSSIPPMNVEDIHVSTKLSDVAKYTGLNSVGVIEITTKKGKRIESKKEQGPEYDKGLRMSRQFSPQPIGKSKYNLETTLLWDPVVFTNEKGEAELNFKTSKLKSTYNVHIEGITVDGTWFSKNEQLKVE</sequence>
<dbReference type="OrthoDB" id="679547at2"/>
<gene>
    <name evidence="3" type="ORF">PbJCM13498_15760</name>
</gene>
<dbReference type="Proteomes" id="UP000391834">
    <property type="component" value="Unassembled WGS sequence"/>
</dbReference>
<dbReference type="Gene3D" id="2.170.130.10">
    <property type="entry name" value="TonB-dependent receptor, plug domain"/>
    <property type="match status" value="1"/>
</dbReference>
<dbReference type="Pfam" id="PF13620">
    <property type="entry name" value="CarboxypepD_reg"/>
    <property type="match status" value="1"/>
</dbReference>